<feature type="non-terminal residue" evidence="3">
    <location>
        <position position="479"/>
    </location>
</feature>
<dbReference type="Pfam" id="PF24764">
    <property type="entry name" value="rva_4"/>
    <property type="match status" value="1"/>
</dbReference>
<organism evidence="3 5">
    <name type="scientific">Mycena metata</name>
    <dbReference type="NCBI Taxonomy" id="1033252"/>
    <lineage>
        <taxon>Eukaryota</taxon>
        <taxon>Fungi</taxon>
        <taxon>Dikarya</taxon>
        <taxon>Basidiomycota</taxon>
        <taxon>Agaricomycotina</taxon>
        <taxon>Agaricomycetes</taxon>
        <taxon>Agaricomycetidae</taxon>
        <taxon>Agaricales</taxon>
        <taxon>Marasmiineae</taxon>
        <taxon>Mycenaceae</taxon>
        <taxon>Mycena</taxon>
    </lineage>
</organism>
<evidence type="ECO:0000256" key="1">
    <source>
        <dbReference type="SAM" id="MobiDB-lite"/>
    </source>
</evidence>
<feature type="region of interest" description="Disordered" evidence="1">
    <location>
        <begin position="446"/>
        <end position="479"/>
    </location>
</feature>
<dbReference type="EMBL" id="JARKIB010000012">
    <property type="protein sequence ID" value="KAJ7773798.1"/>
    <property type="molecule type" value="Genomic_DNA"/>
</dbReference>
<dbReference type="EMBL" id="JARKIB010000490">
    <property type="protein sequence ID" value="KAJ7704238.1"/>
    <property type="molecule type" value="Genomic_DNA"/>
</dbReference>
<keyword evidence="5" id="KW-1185">Reference proteome</keyword>
<protein>
    <recommendedName>
        <fullName evidence="2">Integrase core domain-containing protein</fullName>
    </recommendedName>
</protein>
<gene>
    <name evidence="4" type="ORF">B0H16DRAFT_1304054</name>
    <name evidence="3" type="ORF">B0H16DRAFT_1346831</name>
</gene>
<dbReference type="InterPro" id="IPR058913">
    <property type="entry name" value="Integrase_dom_put"/>
</dbReference>
<sequence>AADEEDLIPIVEYYWKLGFNDPDIAAHSLDHFERGLFGLRFSHSAKSIQRLRTKLGLQGTRQQAVTAGTITPFYLEIRERYPQMGARTMVATLRQDYSIKVAESFLNKFLKSVEPDAVKQRRVFRFKRKKYWCAGIMDIVCFDQHDKWKKFGLYKHIGVEPYAGQILWLKIWWTNRNPKLVTSYYLEACRRAGGIPLITQSDLGTENYGIANCHTATRQRLDPSLVGTLQHRWMKKMGINIKPEAAWSQMRRQFSPGFENILDDGVARGLYNVDNPVEKLVFLWLAIPWLQAELDAWVHRYNSTPRRRDKNKVLPQGIPDLITAKPHLYGAEDYKAEVLVPPELFNEMEAQWAPPTDPVFDLAPPVFTTKIVAIYESLGSPAVSSTNFWEVYSQLLNSIIPIQEELSAAIHEQDNAFDAPIELLPEQAELRQGANAVAGFEYYGGVPDFAPDAPESGDENGDDEEDHRDFADLTDIESS</sequence>
<dbReference type="PANTHER" id="PTHR46177">
    <property type="entry name" value="INTEGRASE CATALYTIC DOMAIN-CONTAINING PROTEIN"/>
    <property type="match status" value="1"/>
</dbReference>
<proteinExistence type="predicted"/>
<accession>A0AAD7GSC4</accession>
<feature type="domain" description="Integrase core" evidence="2">
    <location>
        <begin position="142"/>
        <end position="312"/>
    </location>
</feature>
<evidence type="ECO:0000313" key="5">
    <source>
        <dbReference type="Proteomes" id="UP001215598"/>
    </source>
</evidence>
<comment type="caution">
    <text evidence="3">The sequence shown here is derived from an EMBL/GenBank/DDBJ whole genome shotgun (WGS) entry which is preliminary data.</text>
</comment>
<feature type="compositionally biased region" description="Acidic residues" evidence="1">
    <location>
        <begin position="455"/>
        <end position="479"/>
    </location>
</feature>
<dbReference type="PANTHER" id="PTHR46177:SF1">
    <property type="entry name" value="INTEGRASE CATALYTIC DOMAIN-CONTAINING PROTEIN"/>
    <property type="match status" value="1"/>
</dbReference>
<evidence type="ECO:0000259" key="2">
    <source>
        <dbReference type="Pfam" id="PF24764"/>
    </source>
</evidence>
<dbReference type="Proteomes" id="UP001215598">
    <property type="component" value="Unassembled WGS sequence"/>
</dbReference>
<name>A0AAD7GSC4_9AGAR</name>
<evidence type="ECO:0000313" key="4">
    <source>
        <dbReference type="EMBL" id="KAJ7773798.1"/>
    </source>
</evidence>
<evidence type="ECO:0000313" key="3">
    <source>
        <dbReference type="EMBL" id="KAJ7704238.1"/>
    </source>
</evidence>
<reference evidence="3" key="1">
    <citation type="submission" date="2023-03" db="EMBL/GenBank/DDBJ databases">
        <title>Massive genome expansion in bonnet fungi (Mycena s.s.) driven by repeated elements and novel gene families across ecological guilds.</title>
        <authorList>
            <consortium name="Lawrence Berkeley National Laboratory"/>
            <person name="Harder C.B."/>
            <person name="Miyauchi S."/>
            <person name="Viragh M."/>
            <person name="Kuo A."/>
            <person name="Thoen E."/>
            <person name="Andreopoulos B."/>
            <person name="Lu D."/>
            <person name="Skrede I."/>
            <person name="Drula E."/>
            <person name="Henrissat B."/>
            <person name="Morin E."/>
            <person name="Kohler A."/>
            <person name="Barry K."/>
            <person name="LaButti K."/>
            <person name="Morin E."/>
            <person name="Salamov A."/>
            <person name="Lipzen A."/>
            <person name="Mereny Z."/>
            <person name="Hegedus B."/>
            <person name="Baldrian P."/>
            <person name="Stursova M."/>
            <person name="Weitz H."/>
            <person name="Taylor A."/>
            <person name="Grigoriev I.V."/>
            <person name="Nagy L.G."/>
            <person name="Martin F."/>
            <person name="Kauserud H."/>
        </authorList>
    </citation>
    <scope>NUCLEOTIDE SEQUENCE</scope>
    <source>
        <strain evidence="3">CBHHK182m</strain>
    </source>
</reference>
<dbReference type="AlphaFoldDB" id="A0AAD7GSC4"/>